<proteinExistence type="predicted"/>
<sequence length="48" mass="5847">MGCKGTARSWNKQIKLTISQASWEIKYEYYRQKTYIHQIYTDDLLFLL</sequence>
<dbReference type="HOGENOM" id="CLU_3156444_0_0_10"/>
<dbReference type="EMBL" id="ACVA01000031">
    <property type="protein sequence ID" value="EEX18779.1"/>
    <property type="molecule type" value="Genomic_DNA"/>
</dbReference>
<dbReference type="AlphaFoldDB" id="C9MNX6"/>
<gene>
    <name evidence="1" type="ORF">HMPREF0973_01314</name>
</gene>
<keyword evidence="2" id="KW-1185">Reference proteome</keyword>
<dbReference type="STRING" id="649761.HMPREF0973_01314"/>
<dbReference type="Proteomes" id="UP000003327">
    <property type="component" value="Unassembled WGS sequence"/>
</dbReference>
<evidence type="ECO:0000313" key="1">
    <source>
        <dbReference type="EMBL" id="EEX18779.1"/>
    </source>
</evidence>
<comment type="caution">
    <text evidence="1">The sequence shown here is derived from an EMBL/GenBank/DDBJ whole genome shotgun (WGS) entry which is preliminary data.</text>
</comment>
<protein>
    <submittedName>
        <fullName evidence="1">Uncharacterized protein</fullName>
    </submittedName>
</protein>
<evidence type="ECO:0000313" key="2">
    <source>
        <dbReference type="Proteomes" id="UP000003327"/>
    </source>
</evidence>
<reference evidence="1 2" key="1">
    <citation type="submission" date="2009-09" db="EMBL/GenBank/DDBJ databases">
        <authorList>
            <person name="Weinstock G."/>
            <person name="Sodergren E."/>
            <person name="Clifton S."/>
            <person name="Fulton L."/>
            <person name="Fulton B."/>
            <person name="Courtney L."/>
            <person name="Fronick C."/>
            <person name="Harrison M."/>
            <person name="Strong C."/>
            <person name="Farmer C."/>
            <person name="Delahaunty K."/>
            <person name="Markovic C."/>
            <person name="Hall O."/>
            <person name="Minx P."/>
            <person name="Tomlinson C."/>
            <person name="Mitreva M."/>
            <person name="Nelson J."/>
            <person name="Hou S."/>
            <person name="Wollam A."/>
            <person name="Pepin K.H."/>
            <person name="Johnson M."/>
            <person name="Bhonagiri V."/>
            <person name="Nash W.E."/>
            <person name="Warren W."/>
            <person name="Chinwalla A."/>
            <person name="Mardis E.R."/>
            <person name="Wilson R.K."/>
        </authorList>
    </citation>
    <scope>NUCLEOTIDE SEQUENCE [LARGE SCALE GENOMIC DNA]</scope>
    <source>
        <strain evidence="1 2">F0319</strain>
    </source>
</reference>
<name>C9MNX6_9BACT</name>
<accession>C9MNX6</accession>
<organism evidence="1 2">
    <name type="scientific">Prevotella veroralis F0319</name>
    <dbReference type="NCBI Taxonomy" id="649761"/>
    <lineage>
        <taxon>Bacteria</taxon>
        <taxon>Pseudomonadati</taxon>
        <taxon>Bacteroidota</taxon>
        <taxon>Bacteroidia</taxon>
        <taxon>Bacteroidales</taxon>
        <taxon>Prevotellaceae</taxon>
        <taxon>Prevotella</taxon>
    </lineage>
</organism>